<dbReference type="GeneID" id="113499232"/>
<proteinExistence type="predicted"/>
<dbReference type="KEGG" id="tnl:113499232"/>
<accession>A0A7E5W454</accession>
<gene>
    <name evidence="3" type="primary">LOC113499232</name>
</gene>
<dbReference type="InterPro" id="IPR016024">
    <property type="entry name" value="ARM-type_fold"/>
</dbReference>
<dbReference type="SUPFAM" id="SSF48371">
    <property type="entry name" value="ARM repeat"/>
    <property type="match status" value="1"/>
</dbReference>
<keyword evidence="2" id="KW-1185">Reference proteome</keyword>
<evidence type="ECO:0000256" key="1">
    <source>
        <dbReference type="ARBA" id="ARBA00022737"/>
    </source>
</evidence>
<dbReference type="GO" id="GO:0002244">
    <property type="term" value="P:hematopoietic progenitor cell differentiation"/>
    <property type="evidence" value="ECO:0007669"/>
    <property type="project" value="TreeGrafter"/>
</dbReference>
<sequence>MVRVITQETYDEVVKENIEEFDMSPEEAIKEAVAQFEAQGVDLSNIIKDLSLSSGDNHLVSETITKLKELVANKNYNEDELLQELEVLKSECSKDIAHRVRAGKEGAYTLLLNLLYSKHSKLYEELSDRDTKFITKVLECLVALMDMQPDLLDAKGVDLIKNILDNIENEDIIIATLKWTTTCCVKHEMNRQKLFAKNIGENLNLLLKVAGNEKLLSECLQVIRKMTLDDDVRVEFGKAHDHAKELGAQMLVPLTNLLKENTQPPLVSELMLTIASLLVRHELCKLVADCGVGVLFTVLADNYDNVAVVQQADKLITALAGNDDVKRDLVKSGIIPIVVSILNRHSSNPTATALTLKCIAALSLRESAHGLQFIESGAPEAIVDCMKVHPDNASVQKNACWAIRNMVARCREHNSKFHELGVESILNSAYEKFANDFGFDIKSALRDLECDVKLDEQWTGKGVPSETSSVCSETWTALEYLPETSLKAF</sequence>
<name>A0A7E5W454_TRINI</name>
<dbReference type="InterPro" id="IPR000225">
    <property type="entry name" value="Armadillo"/>
</dbReference>
<dbReference type="Proteomes" id="UP000322000">
    <property type="component" value="Chromosome 12"/>
</dbReference>
<protein>
    <submittedName>
        <fullName evidence="3">Armadillo repeat-containing protein 6 homolog isoform X1</fullName>
    </submittedName>
</protein>
<dbReference type="PANTHER" id="PTHR22895">
    <property type="entry name" value="ARMADILLO REPEAT-CONTAINING PROTEIN 6"/>
    <property type="match status" value="1"/>
</dbReference>
<dbReference type="InterPro" id="IPR011989">
    <property type="entry name" value="ARM-like"/>
</dbReference>
<dbReference type="OrthoDB" id="449062at2759"/>
<keyword evidence="1" id="KW-0677">Repeat</keyword>
<organism evidence="2 3">
    <name type="scientific">Trichoplusia ni</name>
    <name type="common">Cabbage looper</name>
    <dbReference type="NCBI Taxonomy" id="7111"/>
    <lineage>
        <taxon>Eukaryota</taxon>
        <taxon>Metazoa</taxon>
        <taxon>Ecdysozoa</taxon>
        <taxon>Arthropoda</taxon>
        <taxon>Hexapoda</taxon>
        <taxon>Insecta</taxon>
        <taxon>Pterygota</taxon>
        <taxon>Neoptera</taxon>
        <taxon>Endopterygota</taxon>
        <taxon>Lepidoptera</taxon>
        <taxon>Glossata</taxon>
        <taxon>Ditrysia</taxon>
        <taxon>Noctuoidea</taxon>
        <taxon>Noctuidae</taxon>
        <taxon>Plusiinae</taxon>
        <taxon>Trichoplusia</taxon>
    </lineage>
</organism>
<dbReference type="InParanoid" id="A0A7E5W454"/>
<dbReference type="SMART" id="SM00185">
    <property type="entry name" value="ARM"/>
    <property type="match status" value="2"/>
</dbReference>
<dbReference type="PANTHER" id="PTHR22895:SF0">
    <property type="entry name" value="ARMADILLO REPEAT-CONTAINING PROTEIN 6"/>
    <property type="match status" value="1"/>
</dbReference>
<dbReference type="AlphaFoldDB" id="A0A7E5W454"/>
<dbReference type="Gene3D" id="1.25.10.10">
    <property type="entry name" value="Leucine-rich Repeat Variant"/>
    <property type="match status" value="2"/>
</dbReference>
<dbReference type="FunCoup" id="A0A7E5W454">
    <property type="interactions" value="2023"/>
</dbReference>
<dbReference type="Pfam" id="PF00514">
    <property type="entry name" value="Arm"/>
    <property type="match status" value="1"/>
</dbReference>
<reference evidence="3" key="1">
    <citation type="submission" date="2025-08" db="UniProtKB">
        <authorList>
            <consortium name="RefSeq"/>
        </authorList>
    </citation>
    <scope>IDENTIFICATION</scope>
</reference>
<evidence type="ECO:0000313" key="3">
    <source>
        <dbReference type="RefSeq" id="XP_026735428.1"/>
    </source>
</evidence>
<dbReference type="RefSeq" id="XP_026735428.1">
    <property type="nucleotide sequence ID" value="XM_026879627.1"/>
</dbReference>
<evidence type="ECO:0000313" key="2">
    <source>
        <dbReference type="Proteomes" id="UP000322000"/>
    </source>
</evidence>